<dbReference type="InterPro" id="IPR024964">
    <property type="entry name" value="CTLH/CRA"/>
</dbReference>
<dbReference type="InterPro" id="IPR045098">
    <property type="entry name" value="Fyv10_fam"/>
</dbReference>
<organism evidence="12 13">
    <name type="scientific">Hydnum rufescens UP504</name>
    <dbReference type="NCBI Taxonomy" id="1448309"/>
    <lineage>
        <taxon>Eukaryota</taxon>
        <taxon>Fungi</taxon>
        <taxon>Dikarya</taxon>
        <taxon>Basidiomycota</taxon>
        <taxon>Agaricomycotina</taxon>
        <taxon>Agaricomycetes</taxon>
        <taxon>Cantharellales</taxon>
        <taxon>Hydnaceae</taxon>
        <taxon>Hydnum</taxon>
    </lineage>
</organism>
<dbReference type="PANTHER" id="PTHR12170">
    <property type="entry name" value="MACROPHAGE ERYTHROBLAST ATTACHER-RELATED"/>
    <property type="match status" value="1"/>
</dbReference>
<evidence type="ECO:0000313" key="12">
    <source>
        <dbReference type="EMBL" id="KAF9510400.1"/>
    </source>
</evidence>
<dbReference type="PANTHER" id="PTHR12170:SF3">
    <property type="entry name" value="GH10162P"/>
    <property type="match status" value="1"/>
</dbReference>
<dbReference type="Pfam" id="PF13445">
    <property type="entry name" value="zf-RING_UBOX"/>
    <property type="match status" value="1"/>
</dbReference>
<reference evidence="12" key="1">
    <citation type="journal article" date="2020" name="Nat. Commun.">
        <title>Large-scale genome sequencing of mycorrhizal fungi provides insights into the early evolution of symbiotic traits.</title>
        <authorList>
            <person name="Miyauchi S."/>
            <person name="Kiss E."/>
            <person name="Kuo A."/>
            <person name="Drula E."/>
            <person name="Kohler A."/>
            <person name="Sanchez-Garcia M."/>
            <person name="Morin E."/>
            <person name="Andreopoulos B."/>
            <person name="Barry K.W."/>
            <person name="Bonito G."/>
            <person name="Buee M."/>
            <person name="Carver A."/>
            <person name="Chen C."/>
            <person name="Cichocki N."/>
            <person name="Clum A."/>
            <person name="Culley D."/>
            <person name="Crous P.W."/>
            <person name="Fauchery L."/>
            <person name="Girlanda M."/>
            <person name="Hayes R.D."/>
            <person name="Keri Z."/>
            <person name="LaButti K."/>
            <person name="Lipzen A."/>
            <person name="Lombard V."/>
            <person name="Magnuson J."/>
            <person name="Maillard F."/>
            <person name="Murat C."/>
            <person name="Nolan M."/>
            <person name="Ohm R.A."/>
            <person name="Pangilinan J."/>
            <person name="Pereira M.F."/>
            <person name="Perotto S."/>
            <person name="Peter M."/>
            <person name="Pfister S."/>
            <person name="Riley R."/>
            <person name="Sitrit Y."/>
            <person name="Stielow J.B."/>
            <person name="Szollosi G."/>
            <person name="Zifcakova L."/>
            <person name="Stursova M."/>
            <person name="Spatafora J.W."/>
            <person name="Tedersoo L."/>
            <person name="Vaario L.M."/>
            <person name="Yamada A."/>
            <person name="Yan M."/>
            <person name="Wang P."/>
            <person name="Xu J."/>
            <person name="Bruns T."/>
            <person name="Baldrian P."/>
            <person name="Vilgalys R."/>
            <person name="Dunand C."/>
            <person name="Henrissat B."/>
            <person name="Grigoriev I.V."/>
            <person name="Hibbett D."/>
            <person name="Nagy L.G."/>
            <person name="Martin F.M."/>
        </authorList>
    </citation>
    <scope>NUCLEOTIDE SEQUENCE</scope>
    <source>
        <strain evidence="12">UP504</strain>
    </source>
</reference>
<evidence type="ECO:0000256" key="5">
    <source>
        <dbReference type="ARBA" id="ARBA00022833"/>
    </source>
</evidence>
<evidence type="ECO:0000313" key="13">
    <source>
        <dbReference type="Proteomes" id="UP000886523"/>
    </source>
</evidence>
<sequence>MNIKEGDPILKELDKLEFLFHNASTPALSSIKVKSPSIPSSLDALLSSLTDAKRQLDSGVSPNTVGAQISNAIDGRKKDIDERLKEVYNSLGRIGKTLEKKYPDPLPKYPPLFTSPQASAALDRVVALHFVRSGEFNVADIFIHEAHVDTTPNSMDQFVDMHRIVNALRRYDLDPALEWCSWNRDFLRSRFSPLEFHLHRSRYLTLLLKEADVGRALSYARRHFPSLYPDHALDIARLTNAVLFLPLERLAKSPYADLGAPSVHTSLESQFATEYCAMLRMSRQPPLRIVGDIGGGGALVRIEKGKKVMQDKKSEWSATEELPVGPPHIEIPVPPENRYHSIFACPVSKEQATDANPPMMLTCGHVLATESINRLAKNGGRVKCPYCPVESVAAPLRVFL</sequence>
<dbReference type="AlphaFoldDB" id="A0A9P6DUA4"/>
<dbReference type="Proteomes" id="UP000886523">
    <property type="component" value="Unassembled WGS sequence"/>
</dbReference>
<dbReference type="InterPro" id="IPR037683">
    <property type="entry name" value="Rmd5_dRing"/>
</dbReference>
<dbReference type="GO" id="GO:0005634">
    <property type="term" value="C:nucleus"/>
    <property type="evidence" value="ECO:0007669"/>
    <property type="project" value="TreeGrafter"/>
</dbReference>
<dbReference type="OrthoDB" id="1933281at2759"/>
<keyword evidence="3" id="KW-0479">Metal-binding</keyword>
<keyword evidence="2" id="KW-0963">Cytoplasm</keyword>
<dbReference type="InterPro" id="IPR013083">
    <property type="entry name" value="Znf_RING/FYVE/PHD"/>
</dbReference>
<name>A0A9P6DUA4_9AGAM</name>
<dbReference type="SMART" id="SM00668">
    <property type="entry name" value="CTLH"/>
    <property type="match status" value="1"/>
</dbReference>
<feature type="domain" description="CTLH" evidence="10">
    <location>
        <begin position="157"/>
        <end position="214"/>
    </location>
</feature>
<comment type="subcellular location">
    <subcellularLocation>
        <location evidence="1">Cytoplasm</location>
    </subcellularLocation>
</comment>
<dbReference type="GO" id="GO:0061630">
    <property type="term" value="F:ubiquitin protein ligase activity"/>
    <property type="evidence" value="ECO:0007669"/>
    <property type="project" value="InterPro"/>
</dbReference>
<evidence type="ECO:0000259" key="11">
    <source>
        <dbReference type="PROSITE" id="PS51867"/>
    </source>
</evidence>
<feature type="domain" description="RING-Gid-type" evidence="11">
    <location>
        <begin position="345"/>
        <end position="387"/>
    </location>
</feature>
<dbReference type="GO" id="GO:0043161">
    <property type="term" value="P:proteasome-mediated ubiquitin-dependent protein catabolic process"/>
    <property type="evidence" value="ECO:0007669"/>
    <property type="project" value="InterPro"/>
</dbReference>
<dbReference type="Pfam" id="PF10607">
    <property type="entry name" value="CTLH"/>
    <property type="match status" value="1"/>
</dbReference>
<dbReference type="CDD" id="cd16652">
    <property type="entry name" value="dRING_Rmd5p-like"/>
    <property type="match status" value="1"/>
</dbReference>
<dbReference type="SUPFAM" id="SSF57850">
    <property type="entry name" value="RING/U-box"/>
    <property type="match status" value="1"/>
</dbReference>
<feature type="zinc finger region" description="RING-Gid-type" evidence="9">
    <location>
        <begin position="345"/>
        <end position="387"/>
    </location>
</feature>
<keyword evidence="4 9" id="KW-0863">Zinc-finger</keyword>
<keyword evidence="13" id="KW-1185">Reference proteome</keyword>
<evidence type="ECO:0000256" key="1">
    <source>
        <dbReference type="ARBA" id="ARBA00004496"/>
    </source>
</evidence>
<accession>A0A9P6DUA4</accession>
<dbReference type="GO" id="GO:0008270">
    <property type="term" value="F:zinc ion binding"/>
    <property type="evidence" value="ECO:0007669"/>
    <property type="project" value="UniProtKB-KW"/>
</dbReference>
<evidence type="ECO:0000256" key="4">
    <source>
        <dbReference type="ARBA" id="ARBA00022771"/>
    </source>
</evidence>
<dbReference type="FunFam" id="3.30.40.10:FF:000143">
    <property type="entry name" value="Regulator of gluconeogenesis Rmd5"/>
    <property type="match status" value="1"/>
</dbReference>
<gene>
    <name evidence="12" type="ORF">BS47DRAFT_1300282</name>
</gene>
<dbReference type="GO" id="GO:0034657">
    <property type="term" value="C:GID complex"/>
    <property type="evidence" value="ECO:0007669"/>
    <property type="project" value="TreeGrafter"/>
</dbReference>
<dbReference type="InterPro" id="IPR044063">
    <property type="entry name" value="ZF_RING_GID"/>
</dbReference>
<dbReference type="PROSITE" id="PS50897">
    <property type="entry name" value="CTLH"/>
    <property type="match status" value="1"/>
</dbReference>
<dbReference type="InterPro" id="IPR027370">
    <property type="entry name" value="Znf-RING_euk"/>
</dbReference>
<protein>
    <recommendedName>
        <fullName evidence="8">GID complex catalytic subunit 2</fullName>
    </recommendedName>
    <alternativeName>
        <fullName evidence="7">Glucose-induced degradation protein 2</fullName>
    </alternativeName>
</protein>
<comment type="caution">
    <text evidence="12">The sequence shown here is derived from an EMBL/GenBank/DDBJ whole genome shotgun (WGS) entry which is preliminary data.</text>
</comment>
<evidence type="ECO:0000256" key="3">
    <source>
        <dbReference type="ARBA" id="ARBA00022723"/>
    </source>
</evidence>
<dbReference type="InterPro" id="IPR006595">
    <property type="entry name" value="CTLH_C"/>
</dbReference>
<evidence type="ECO:0000256" key="6">
    <source>
        <dbReference type="ARBA" id="ARBA00061136"/>
    </source>
</evidence>
<evidence type="ECO:0000256" key="2">
    <source>
        <dbReference type="ARBA" id="ARBA00022490"/>
    </source>
</evidence>
<proteinExistence type="inferred from homology"/>
<evidence type="ECO:0000256" key="9">
    <source>
        <dbReference type="PROSITE-ProRule" id="PRU01215"/>
    </source>
</evidence>
<dbReference type="Gene3D" id="3.30.40.10">
    <property type="entry name" value="Zinc/RING finger domain, C3HC4 (zinc finger)"/>
    <property type="match status" value="1"/>
</dbReference>
<evidence type="ECO:0000256" key="8">
    <source>
        <dbReference type="ARBA" id="ARBA00080744"/>
    </source>
</evidence>
<evidence type="ECO:0000259" key="10">
    <source>
        <dbReference type="PROSITE" id="PS50897"/>
    </source>
</evidence>
<comment type="similarity">
    <text evidence="6">Belongs to the RMD5/GID2 family.</text>
</comment>
<dbReference type="EMBL" id="MU129017">
    <property type="protein sequence ID" value="KAF9510400.1"/>
    <property type="molecule type" value="Genomic_DNA"/>
</dbReference>
<dbReference type="GO" id="GO:0005737">
    <property type="term" value="C:cytoplasm"/>
    <property type="evidence" value="ECO:0007669"/>
    <property type="project" value="UniProtKB-SubCell"/>
</dbReference>
<dbReference type="PROSITE" id="PS51867">
    <property type="entry name" value="ZF_RING_GID"/>
    <property type="match status" value="1"/>
</dbReference>
<evidence type="ECO:0000256" key="7">
    <source>
        <dbReference type="ARBA" id="ARBA00075398"/>
    </source>
</evidence>
<keyword evidence="5" id="KW-0862">Zinc</keyword>